<evidence type="ECO:0000256" key="1">
    <source>
        <dbReference type="SAM" id="SignalP"/>
    </source>
</evidence>
<feature type="signal peptide" evidence="1">
    <location>
        <begin position="1"/>
        <end position="19"/>
    </location>
</feature>
<proteinExistence type="predicted"/>
<dbReference type="Proteomes" id="UP000538670">
    <property type="component" value="Unassembled WGS sequence"/>
</dbReference>
<keyword evidence="3" id="KW-1185">Reference proteome</keyword>
<sequence length="138" mass="15358">MKRLLLLLPLATVSCSTGPAPNFFNGNYYMAGDANCKSVDAFTDTRVRCYDSKHNFTGYRDAMNVAQMQMFQAQQAYQSQQVNALTQQVQQTGETFRQAGQAIQQQGQSYTPPPVMNPSQPSNTVKCIKAGIYVNCRQ</sequence>
<comment type="caution">
    <text evidence="2">The sequence shown here is derived from an EMBL/GenBank/DDBJ whole genome shotgun (WGS) entry which is preliminary data.</text>
</comment>
<evidence type="ECO:0000313" key="2">
    <source>
        <dbReference type="EMBL" id="MBB3880380.1"/>
    </source>
</evidence>
<organism evidence="2 3">
    <name type="scientific">Sphingomonas pseudosanguinis</name>
    <dbReference type="NCBI Taxonomy" id="413712"/>
    <lineage>
        <taxon>Bacteria</taxon>
        <taxon>Pseudomonadati</taxon>
        <taxon>Pseudomonadota</taxon>
        <taxon>Alphaproteobacteria</taxon>
        <taxon>Sphingomonadales</taxon>
        <taxon>Sphingomonadaceae</taxon>
        <taxon>Sphingomonas</taxon>
    </lineage>
</organism>
<accession>A0A7W6F4H0</accession>
<dbReference type="PROSITE" id="PS51257">
    <property type="entry name" value="PROKAR_LIPOPROTEIN"/>
    <property type="match status" value="1"/>
</dbReference>
<gene>
    <name evidence="2" type="ORF">GGR48_002824</name>
</gene>
<name>A0A7W6F4H0_9SPHN</name>
<evidence type="ECO:0000313" key="3">
    <source>
        <dbReference type="Proteomes" id="UP000538670"/>
    </source>
</evidence>
<reference evidence="2 3" key="1">
    <citation type="submission" date="2020-08" db="EMBL/GenBank/DDBJ databases">
        <title>Genomic Encyclopedia of Type Strains, Phase IV (KMG-IV): sequencing the most valuable type-strain genomes for metagenomic binning, comparative biology and taxonomic classification.</title>
        <authorList>
            <person name="Goeker M."/>
        </authorList>
    </citation>
    <scope>NUCLEOTIDE SEQUENCE [LARGE SCALE GENOMIC DNA]</scope>
    <source>
        <strain evidence="2 3">DSM 19512</strain>
    </source>
</reference>
<dbReference type="RefSeq" id="WP_183952439.1">
    <property type="nucleotide sequence ID" value="NZ_JACIDH010000015.1"/>
</dbReference>
<feature type="chain" id="PRO_5030953724" description="Lipoprotein" evidence="1">
    <location>
        <begin position="20"/>
        <end position="138"/>
    </location>
</feature>
<keyword evidence="1" id="KW-0732">Signal</keyword>
<dbReference type="AlphaFoldDB" id="A0A7W6F4H0"/>
<dbReference type="EMBL" id="JACIDH010000015">
    <property type="protein sequence ID" value="MBB3880380.1"/>
    <property type="molecule type" value="Genomic_DNA"/>
</dbReference>
<evidence type="ECO:0008006" key="4">
    <source>
        <dbReference type="Google" id="ProtNLM"/>
    </source>
</evidence>
<protein>
    <recommendedName>
        <fullName evidence="4">Lipoprotein</fullName>
    </recommendedName>
</protein>